<evidence type="ECO:0000313" key="2">
    <source>
        <dbReference type="Proteomes" id="UP000830837"/>
    </source>
</evidence>
<accession>A0ACD3ZYM8</accession>
<dbReference type="EMBL" id="CP096590">
    <property type="protein sequence ID" value="UPV78969.1"/>
    <property type="molecule type" value="Genomic_DNA"/>
</dbReference>
<reference evidence="1" key="1">
    <citation type="submission" date="2022-04" db="EMBL/GenBank/DDBJ databases">
        <title>Complete genome of Bacillus.</title>
        <authorList>
            <person name="Kong X."/>
            <person name="Hou M."/>
        </authorList>
    </citation>
    <scope>NUCLEOTIDE SEQUENCE</scope>
    <source>
        <strain evidence="1">A78.1</strain>
    </source>
</reference>
<evidence type="ECO:0000313" key="1">
    <source>
        <dbReference type="EMBL" id="UPV78969.1"/>
    </source>
</evidence>
<dbReference type="Proteomes" id="UP000830837">
    <property type="component" value="Chromosome"/>
</dbReference>
<keyword evidence="2" id="KW-1185">Reference proteome</keyword>
<proteinExistence type="predicted"/>
<gene>
    <name evidence="1" type="ORF">M0696_19585</name>
</gene>
<name>A0ACD3ZYM8_9BACI</name>
<protein>
    <submittedName>
        <fullName evidence="1">Nucleotidyltransferase family protein</fullName>
    </submittedName>
</protein>
<organism evidence="1 2">
    <name type="scientific">Bacillus rugosus</name>
    <dbReference type="NCBI Taxonomy" id="2715209"/>
    <lineage>
        <taxon>Bacteria</taxon>
        <taxon>Bacillati</taxon>
        <taxon>Bacillota</taxon>
        <taxon>Bacilli</taxon>
        <taxon>Bacillales</taxon>
        <taxon>Bacillaceae</taxon>
        <taxon>Bacillus</taxon>
    </lineage>
</organism>
<sequence>MHTIEEVIYKICLNEKVDISMYDIDEYIQVASENKVFPVVFEYLKKRGYISEIKHEEKYREFLLTREELLKIAEQILFKKSDQTECLFLKGFGIENYYDFEMKRQFFDLDLCVKNNEGFWDIGNILIELNLDLYSTMNLYNDCSKNLFGSGVFEASSGNSTFQGIEVQINHFPISYRTFINWETQAYKKRKIEFENIKFTVPGPESSFILMLGELITRPKKVLIRDLIDVKFILEKKDYVYDLNFIIKKINELKLYPALFYLEKYFIKINADVPKLLKVFISNLPIKKTSSILFNHVIPFCLDNSSRPFRDIIFYSLRYITNKLNDKDKCLIFLKKTDVIIGPKWFFNNRVYIYLMKISDVSGNFKWFKVDKYHLLTTPIGTFVGCMHALYSDMELDNLKNELDKKRLENNL</sequence>